<feature type="compositionally biased region" description="Low complexity" evidence="1">
    <location>
        <begin position="29"/>
        <end position="42"/>
    </location>
</feature>
<feature type="compositionally biased region" description="Basic and acidic residues" evidence="1">
    <location>
        <begin position="116"/>
        <end position="135"/>
    </location>
</feature>
<feature type="domain" description="Putative T7SS secretion signal" evidence="2">
    <location>
        <begin position="9"/>
        <end position="169"/>
    </location>
</feature>
<name>A0AAU8DQS6_9ACTN</name>
<feature type="compositionally biased region" description="Basic and acidic residues" evidence="1">
    <location>
        <begin position="428"/>
        <end position="437"/>
    </location>
</feature>
<dbReference type="RefSeq" id="WP_353649616.1">
    <property type="nucleotide sequence ID" value="NZ_CP159218.1"/>
</dbReference>
<feature type="compositionally biased region" description="Polar residues" evidence="1">
    <location>
        <begin position="98"/>
        <end position="109"/>
    </location>
</feature>
<gene>
    <name evidence="3" type="ORF">ABLG96_01250</name>
</gene>
<accession>A0AAU8DQS6</accession>
<dbReference type="Gene3D" id="1.20.1270.60">
    <property type="entry name" value="Arfaptin homology (AH) domain/BAR domain"/>
    <property type="match status" value="1"/>
</dbReference>
<dbReference type="EMBL" id="CP159218">
    <property type="protein sequence ID" value="XCG64002.1"/>
    <property type="molecule type" value="Genomic_DNA"/>
</dbReference>
<dbReference type="AlphaFoldDB" id="A0AAU8DQS6"/>
<evidence type="ECO:0000256" key="1">
    <source>
        <dbReference type="SAM" id="MobiDB-lite"/>
    </source>
</evidence>
<feature type="compositionally biased region" description="Basic and acidic residues" evidence="1">
    <location>
        <begin position="49"/>
        <end position="62"/>
    </location>
</feature>
<feature type="region of interest" description="Disordered" evidence="1">
    <location>
        <begin position="29"/>
        <end position="62"/>
    </location>
</feature>
<feature type="compositionally biased region" description="Polar residues" evidence="1">
    <location>
        <begin position="140"/>
        <end position="156"/>
    </location>
</feature>
<dbReference type="InterPro" id="IPR049082">
    <property type="entry name" value="T7SS_signal"/>
</dbReference>
<dbReference type="InterPro" id="IPR027267">
    <property type="entry name" value="AH/BAR_dom_sf"/>
</dbReference>
<evidence type="ECO:0000259" key="2">
    <source>
        <dbReference type="Pfam" id="PF21725"/>
    </source>
</evidence>
<dbReference type="Pfam" id="PF21725">
    <property type="entry name" value="T7SS_signal"/>
    <property type="match status" value="1"/>
</dbReference>
<evidence type="ECO:0000313" key="3">
    <source>
        <dbReference type="EMBL" id="XCG64002.1"/>
    </source>
</evidence>
<protein>
    <submittedName>
        <fullName evidence="3">T7SS-secreted protein</fullName>
    </submittedName>
</protein>
<sequence length="508" mass="53877">MSDTFSLGGDPGSIKASGQTWKSFASAASSASSDIRSVDAASFQGDEGDTYRGKVNEDLPPRLDKTHEAWEQVGSALITYASTLDDLQSRLATLKTQHDSATQTASAKANNLEGAKSADKTHDQQQTDAKSKLKPGETLPPSTYSSGASAAQSQLNEANNAVQDTINKANQVHSEHRTALNTCCGQIEDAKGKRFEKPPGFWGKLKDSVVDWVKDHADVLKQISGVLKIISAIAGVLSFIPILTPIMGPIALVTGGAALLIDVGLKVITGEGSWASIGLDAALMLLPGAGKLVGKALKSTTNGAKALNGLKGAKNAAMAKTLTALKNSKAGTYGARGLTRFKNSPALWRVANKGRTPYQAAKAYVKRHGDDGIATVRANPNVAKRASANMTTRAKVAAAQKKSGDNLICPTTKQPLDVQMRNGRPVRRNPETGRPKSDGVAMPNPQKADIGHEFDHAWSWTSVQATAEGWTKAEVRASQQNPNIFHGFEDRAANRANQSQTRLENLLP</sequence>
<feature type="region of interest" description="Disordered" evidence="1">
    <location>
        <begin position="98"/>
        <end position="156"/>
    </location>
</feature>
<organism evidence="3">
    <name type="scientific">Nakamurella sp. A5-74</name>
    <dbReference type="NCBI Taxonomy" id="3158264"/>
    <lineage>
        <taxon>Bacteria</taxon>
        <taxon>Bacillati</taxon>
        <taxon>Actinomycetota</taxon>
        <taxon>Actinomycetes</taxon>
        <taxon>Nakamurellales</taxon>
        <taxon>Nakamurellaceae</taxon>
        <taxon>Nakamurella</taxon>
    </lineage>
</organism>
<feature type="region of interest" description="Disordered" evidence="1">
    <location>
        <begin position="422"/>
        <end position="448"/>
    </location>
</feature>
<reference evidence="3" key="1">
    <citation type="submission" date="2024-05" db="EMBL/GenBank/DDBJ databases">
        <authorList>
            <person name="Cai S.Y."/>
            <person name="Jin L.M."/>
            <person name="Li H.R."/>
        </authorList>
    </citation>
    <scope>NUCLEOTIDE SEQUENCE</scope>
    <source>
        <strain evidence="3">A5-74</strain>
    </source>
</reference>
<proteinExistence type="predicted"/>